<evidence type="ECO:0000313" key="2">
    <source>
        <dbReference type="EMBL" id="KAK5694182.1"/>
    </source>
</evidence>
<proteinExistence type="predicted"/>
<organism evidence="2 3">
    <name type="scientific">Elasticomyces elasticus</name>
    <dbReference type="NCBI Taxonomy" id="574655"/>
    <lineage>
        <taxon>Eukaryota</taxon>
        <taxon>Fungi</taxon>
        <taxon>Dikarya</taxon>
        <taxon>Ascomycota</taxon>
        <taxon>Pezizomycotina</taxon>
        <taxon>Dothideomycetes</taxon>
        <taxon>Dothideomycetidae</taxon>
        <taxon>Mycosphaerellales</taxon>
        <taxon>Teratosphaeriaceae</taxon>
        <taxon>Elasticomyces</taxon>
    </lineage>
</organism>
<evidence type="ECO:0000256" key="1">
    <source>
        <dbReference type="SAM" id="MobiDB-lite"/>
    </source>
</evidence>
<name>A0AAN7W4U0_9PEZI</name>
<gene>
    <name evidence="2" type="ORF">LTR97_009803</name>
</gene>
<feature type="compositionally biased region" description="Basic and acidic residues" evidence="1">
    <location>
        <begin position="95"/>
        <end position="116"/>
    </location>
</feature>
<accession>A0AAN7W4U0</accession>
<sequence length="124" mass="13654">MGGKKEIKWDANDRKLFLAIIKVSNIKPDYEAVAKVMATEDCAPTGTMIANRLSKLRTMAKTVAGDEGAAEKATPRKRKKASPDNDQDHDDDEATPDKKKQLVAKSKTEVGVKKEEEGDDYGFN</sequence>
<dbReference type="EMBL" id="JAVRQU010000016">
    <property type="protein sequence ID" value="KAK5694182.1"/>
    <property type="molecule type" value="Genomic_DNA"/>
</dbReference>
<feature type="region of interest" description="Disordered" evidence="1">
    <location>
        <begin position="60"/>
        <end position="124"/>
    </location>
</feature>
<reference evidence="2" key="1">
    <citation type="submission" date="2023-08" db="EMBL/GenBank/DDBJ databases">
        <title>Black Yeasts Isolated from many extreme environments.</title>
        <authorList>
            <person name="Coleine C."/>
            <person name="Stajich J.E."/>
            <person name="Selbmann L."/>
        </authorList>
    </citation>
    <scope>NUCLEOTIDE SEQUENCE</scope>
    <source>
        <strain evidence="2">CCFEE 5810</strain>
    </source>
</reference>
<feature type="compositionally biased region" description="Acidic residues" evidence="1">
    <location>
        <begin position="85"/>
        <end position="94"/>
    </location>
</feature>
<evidence type="ECO:0000313" key="3">
    <source>
        <dbReference type="Proteomes" id="UP001310594"/>
    </source>
</evidence>
<dbReference type="AlphaFoldDB" id="A0AAN7W4U0"/>
<dbReference type="Proteomes" id="UP001310594">
    <property type="component" value="Unassembled WGS sequence"/>
</dbReference>
<comment type="caution">
    <text evidence="2">The sequence shown here is derived from an EMBL/GenBank/DDBJ whole genome shotgun (WGS) entry which is preliminary data.</text>
</comment>
<protein>
    <submittedName>
        <fullName evidence="2">Uncharacterized protein</fullName>
    </submittedName>
</protein>